<protein>
    <submittedName>
        <fullName evidence="2">DegV family protein</fullName>
    </submittedName>
</protein>
<gene>
    <name evidence="2" type="ORF">WMO24_07505</name>
</gene>
<organism evidence="2 3">
    <name type="scientific">Ruthenibacterium intestinale</name>
    <dbReference type="NCBI Taxonomy" id="3133163"/>
    <lineage>
        <taxon>Bacteria</taxon>
        <taxon>Bacillati</taxon>
        <taxon>Bacillota</taxon>
        <taxon>Clostridia</taxon>
        <taxon>Eubacteriales</taxon>
        <taxon>Oscillospiraceae</taxon>
        <taxon>Ruthenibacterium</taxon>
    </lineage>
</organism>
<dbReference type="RefSeq" id="WP_349215754.1">
    <property type="nucleotide sequence ID" value="NZ_JBBMFA010000084.1"/>
</dbReference>
<dbReference type="Pfam" id="PF02645">
    <property type="entry name" value="DegV"/>
    <property type="match status" value="1"/>
</dbReference>
<keyword evidence="1" id="KW-0446">Lipid-binding</keyword>
<dbReference type="InterPro" id="IPR050270">
    <property type="entry name" value="DegV_domain_contain"/>
</dbReference>
<dbReference type="PROSITE" id="PS51482">
    <property type="entry name" value="DEGV"/>
    <property type="match status" value="1"/>
</dbReference>
<name>A0ABV1GEK0_9FIRM</name>
<dbReference type="Gene3D" id="3.30.1180.10">
    <property type="match status" value="1"/>
</dbReference>
<dbReference type="PANTHER" id="PTHR33434">
    <property type="entry name" value="DEGV DOMAIN-CONTAINING PROTEIN DR_1986-RELATED"/>
    <property type="match status" value="1"/>
</dbReference>
<dbReference type="InterPro" id="IPR043168">
    <property type="entry name" value="DegV_C"/>
</dbReference>
<keyword evidence="3" id="KW-1185">Reference proteome</keyword>
<comment type="caution">
    <text evidence="2">The sequence shown here is derived from an EMBL/GenBank/DDBJ whole genome shotgun (WGS) entry which is preliminary data.</text>
</comment>
<dbReference type="EMBL" id="JBBMFA010000084">
    <property type="protein sequence ID" value="MEQ2520272.1"/>
    <property type="molecule type" value="Genomic_DNA"/>
</dbReference>
<evidence type="ECO:0000313" key="2">
    <source>
        <dbReference type="EMBL" id="MEQ2520272.1"/>
    </source>
</evidence>
<reference evidence="2 3" key="1">
    <citation type="submission" date="2024-03" db="EMBL/GenBank/DDBJ databases">
        <title>Human intestinal bacterial collection.</title>
        <authorList>
            <person name="Pauvert C."/>
            <person name="Hitch T.C.A."/>
            <person name="Clavel T."/>
        </authorList>
    </citation>
    <scope>NUCLEOTIDE SEQUENCE [LARGE SCALE GENOMIC DNA]</scope>
    <source>
        <strain evidence="2 3">CLA-JM-H11</strain>
    </source>
</reference>
<dbReference type="NCBIfam" id="TIGR00762">
    <property type="entry name" value="DegV"/>
    <property type="match status" value="1"/>
</dbReference>
<dbReference type="InterPro" id="IPR003797">
    <property type="entry name" value="DegV"/>
</dbReference>
<evidence type="ECO:0000313" key="3">
    <source>
        <dbReference type="Proteomes" id="UP001477672"/>
    </source>
</evidence>
<dbReference type="Proteomes" id="UP001477672">
    <property type="component" value="Unassembled WGS sequence"/>
</dbReference>
<accession>A0ABV1GEK0</accession>
<dbReference type="SUPFAM" id="SSF82549">
    <property type="entry name" value="DAK1/DegV-like"/>
    <property type="match status" value="1"/>
</dbReference>
<dbReference type="Gene3D" id="3.40.50.10170">
    <property type="match status" value="1"/>
</dbReference>
<dbReference type="PANTHER" id="PTHR33434:SF2">
    <property type="entry name" value="FATTY ACID-BINDING PROTEIN TM_1468"/>
    <property type="match status" value="1"/>
</dbReference>
<evidence type="ECO:0000256" key="1">
    <source>
        <dbReference type="ARBA" id="ARBA00023121"/>
    </source>
</evidence>
<proteinExistence type="predicted"/>
<sequence>MIRILTDSTADFPASEAAALGLRVVPLQVNFGDEHYRDGIDLTPEAFFEMLEQAPKLPTTSQPSPELFLNEFEDAKAAGDEVICVLLAGFLSGTVQSAQIAKAEAEYDGIYIVDSKTATLAEQLLVRRAIQRVQQGFTAPEIVADLEQARENLHLFALVDTLKYLHKGGRLPTAAAIAGGLLGIKPVIGLQNEKLGMADKARGLPGAYVAIFKQIDKVGGIDEEWPVCVGYTGKKQGVEPFMRYVTNNLHLQKPLLFPIGPVIGTHAGPGACGIAFFAHPEQ</sequence>